<organism evidence="2">
    <name type="scientific">viral metagenome</name>
    <dbReference type="NCBI Taxonomy" id="1070528"/>
    <lineage>
        <taxon>unclassified sequences</taxon>
        <taxon>metagenomes</taxon>
        <taxon>organismal metagenomes</taxon>
    </lineage>
</organism>
<reference evidence="2" key="1">
    <citation type="journal article" date="2020" name="Nature">
        <title>Giant virus diversity and host interactions through global metagenomics.</title>
        <authorList>
            <person name="Schulz F."/>
            <person name="Roux S."/>
            <person name="Paez-Espino D."/>
            <person name="Jungbluth S."/>
            <person name="Walsh D.A."/>
            <person name="Denef V.J."/>
            <person name="McMahon K.D."/>
            <person name="Konstantinidis K.T."/>
            <person name="Eloe-Fadrosh E.A."/>
            <person name="Kyrpides N.C."/>
            <person name="Woyke T."/>
        </authorList>
    </citation>
    <scope>NUCLEOTIDE SEQUENCE</scope>
    <source>
        <strain evidence="2">GVMAG-S-1101164-164</strain>
    </source>
</reference>
<protein>
    <recommendedName>
        <fullName evidence="3">LamG-like jellyroll fold domain-containing protein</fullName>
    </recommendedName>
</protein>
<dbReference type="AlphaFoldDB" id="A0A6C0JZ26"/>
<keyword evidence="1" id="KW-0812">Transmembrane</keyword>
<proteinExistence type="predicted"/>
<evidence type="ECO:0008006" key="3">
    <source>
        <dbReference type="Google" id="ProtNLM"/>
    </source>
</evidence>
<dbReference type="InterPro" id="IPR013320">
    <property type="entry name" value="ConA-like_dom_sf"/>
</dbReference>
<sequence>MDITQIMLAVATAIAVLLAFYLYFTYYGSGTSGSVVLQGSTQDGKKEQTSTQNIPRSKDEQQGLTFSYTCWIRIDDFSYRFGVPKVVFVKGTPDLKAACPALLVDGNTNSLLVKLDTFGAQETISVPNIPAKKWLFVGIAVNQESVDVYINGTLFTHHSISQVPKQNSSPVHTGVSGGFDGKISNLQYYTSFLDASGIQSVMSSTPKPDPADTGAALPPYFDITWWSGRK</sequence>
<keyword evidence="1" id="KW-1133">Transmembrane helix</keyword>
<accession>A0A6C0JZ26</accession>
<feature type="transmembrane region" description="Helical" evidence="1">
    <location>
        <begin position="6"/>
        <end position="24"/>
    </location>
</feature>
<evidence type="ECO:0000256" key="1">
    <source>
        <dbReference type="SAM" id="Phobius"/>
    </source>
</evidence>
<dbReference type="EMBL" id="MN740748">
    <property type="protein sequence ID" value="QHU09950.1"/>
    <property type="molecule type" value="Genomic_DNA"/>
</dbReference>
<keyword evidence="1" id="KW-0472">Membrane</keyword>
<dbReference type="Gene3D" id="2.60.120.200">
    <property type="match status" value="1"/>
</dbReference>
<dbReference type="SUPFAM" id="SSF49899">
    <property type="entry name" value="Concanavalin A-like lectins/glucanases"/>
    <property type="match status" value="1"/>
</dbReference>
<evidence type="ECO:0000313" key="2">
    <source>
        <dbReference type="EMBL" id="QHU09950.1"/>
    </source>
</evidence>
<dbReference type="Pfam" id="PF13385">
    <property type="entry name" value="Laminin_G_3"/>
    <property type="match status" value="1"/>
</dbReference>
<name>A0A6C0JZ26_9ZZZZ</name>